<dbReference type="PROSITE" id="PS51762">
    <property type="entry name" value="GH16_2"/>
    <property type="match status" value="1"/>
</dbReference>
<evidence type="ECO:0000256" key="2">
    <source>
        <dbReference type="SAM" id="SignalP"/>
    </source>
</evidence>
<dbReference type="SUPFAM" id="SSF49899">
    <property type="entry name" value="Concanavalin A-like lectins/glucanases"/>
    <property type="match status" value="1"/>
</dbReference>
<keyword evidence="2" id="KW-0732">Signal</keyword>
<proteinExistence type="predicted"/>
<dbReference type="GO" id="GO:0009277">
    <property type="term" value="C:fungal-type cell wall"/>
    <property type="evidence" value="ECO:0007669"/>
    <property type="project" value="TreeGrafter"/>
</dbReference>
<dbReference type="Gene3D" id="2.60.120.200">
    <property type="match status" value="1"/>
</dbReference>
<dbReference type="AlphaFoldDB" id="A0A9W9CZV7"/>
<comment type="caution">
    <text evidence="4">The sequence shown here is derived from an EMBL/GenBank/DDBJ whole genome shotgun (WGS) entry which is preliminary data.</text>
</comment>
<organism evidence="4 5">
    <name type="scientific">Gnomoniopsis smithogilvyi</name>
    <dbReference type="NCBI Taxonomy" id="1191159"/>
    <lineage>
        <taxon>Eukaryota</taxon>
        <taxon>Fungi</taxon>
        <taxon>Dikarya</taxon>
        <taxon>Ascomycota</taxon>
        <taxon>Pezizomycotina</taxon>
        <taxon>Sordariomycetes</taxon>
        <taxon>Sordariomycetidae</taxon>
        <taxon>Diaporthales</taxon>
        <taxon>Gnomoniaceae</taxon>
        <taxon>Gnomoniopsis</taxon>
    </lineage>
</organism>
<keyword evidence="5" id="KW-1185">Reference proteome</keyword>
<accession>A0A9W9CZV7</accession>
<dbReference type="InterPro" id="IPR050546">
    <property type="entry name" value="Glycosyl_Hydrlase_16"/>
</dbReference>
<dbReference type="InterPro" id="IPR013320">
    <property type="entry name" value="ConA-like_dom_sf"/>
</dbReference>
<sequence>MFSSLSSAAAVVFATTVAAQTFSDCNPLKVDPSTCTPNPAFGGEANIDFTKGASDLFTAASNTGVVYGDNGAEFTINATGQAPTFTSTKYLFFGTVEVKMRVAKGQGIISTIVLESDVLDEIDWEWLGGTNGEVQSNYFSKGDTATYGTLEQDIAIPGGDDIDTFHTYTLDWSPTQLQWKVDGTAYRTLTYAGNEDTYPQTPMMVKIGTWCGGCSDAPGTVAWAGGAPDWSQAPFTAYYQSINIQDNSNGVANAVTYEYTDQTGSMASIKVNTGSGSSDTSSSASSSATTGSSAGGAQNTASTLSTVTASGGNFATATGNAPIGQVTGPAPATGSNSTATSTGASGKQTSTTTSASGSATSSVVQGGAQKGAVNLAFLGAGMFALLFV</sequence>
<dbReference type="EMBL" id="JAPEVB010000002">
    <property type="protein sequence ID" value="KAJ4393959.1"/>
    <property type="molecule type" value="Genomic_DNA"/>
</dbReference>
<dbReference type="OrthoDB" id="4781at2759"/>
<feature type="region of interest" description="Disordered" evidence="1">
    <location>
        <begin position="320"/>
        <end position="362"/>
    </location>
</feature>
<name>A0A9W9CZV7_9PEZI</name>
<dbReference type="Pfam" id="PF00722">
    <property type="entry name" value="Glyco_hydro_16"/>
    <property type="match status" value="1"/>
</dbReference>
<feature type="compositionally biased region" description="Low complexity" evidence="1">
    <location>
        <begin position="273"/>
        <end position="299"/>
    </location>
</feature>
<dbReference type="PANTHER" id="PTHR10963:SF68">
    <property type="entry name" value="GLYCOSIDASE CRH1-RELATED"/>
    <property type="match status" value="1"/>
</dbReference>
<feature type="compositionally biased region" description="Low complexity" evidence="1">
    <location>
        <begin position="332"/>
        <end position="362"/>
    </location>
</feature>
<feature type="chain" id="PRO_5040891182" description="GH16 domain-containing protein" evidence="2">
    <location>
        <begin position="20"/>
        <end position="388"/>
    </location>
</feature>
<dbReference type="Proteomes" id="UP001140453">
    <property type="component" value="Unassembled WGS sequence"/>
</dbReference>
<evidence type="ECO:0000256" key="1">
    <source>
        <dbReference type="SAM" id="MobiDB-lite"/>
    </source>
</evidence>
<evidence type="ECO:0000259" key="3">
    <source>
        <dbReference type="PROSITE" id="PS51762"/>
    </source>
</evidence>
<feature type="region of interest" description="Disordered" evidence="1">
    <location>
        <begin position="270"/>
        <end position="299"/>
    </location>
</feature>
<gene>
    <name evidence="4" type="ORF">N0V93_003176</name>
</gene>
<reference evidence="4" key="1">
    <citation type="submission" date="2022-10" db="EMBL/GenBank/DDBJ databases">
        <title>Tapping the CABI collections for fungal endophytes: first genome assemblies for Collariella, Neodidymelliopsis, Ascochyta clinopodiicola, Didymella pomorum, Didymosphaeria variabile, Neocosmospora piperis and Neocucurbitaria cava.</title>
        <authorList>
            <person name="Hill R."/>
        </authorList>
    </citation>
    <scope>NUCLEOTIDE SEQUENCE</scope>
    <source>
        <strain evidence="4">IMI 355082</strain>
    </source>
</reference>
<evidence type="ECO:0000313" key="5">
    <source>
        <dbReference type="Proteomes" id="UP001140453"/>
    </source>
</evidence>
<feature type="signal peptide" evidence="2">
    <location>
        <begin position="1"/>
        <end position="19"/>
    </location>
</feature>
<dbReference type="InterPro" id="IPR000757">
    <property type="entry name" value="Beta-glucanase-like"/>
</dbReference>
<dbReference type="GO" id="GO:0016757">
    <property type="term" value="F:glycosyltransferase activity"/>
    <property type="evidence" value="ECO:0007669"/>
    <property type="project" value="TreeGrafter"/>
</dbReference>
<evidence type="ECO:0000313" key="4">
    <source>
        <dbReference type="EMBL" id="KAJ4393959.1"/>
    </source>
</evidence>
<dbReference type="PANTHER" id="PTHR10963">
    <property type="entry name" value="GLYCOSYL HYDROLASE-RELATED"/>
    <property type="match status" value="1"/>
</dbReference>
<feature type="domain" description="GH16" evidence="3">
    <location>
        <begin position="31"/>
        <end position="239"/>
    </location>
</feature>
<dbReference type="GO" id="GO:0005975">
    <property type="term" value="P:carbohydrate metabolic process"/>
    <property type="evidence" value="ECO:0007669"/>
    <property type="project" value="InterPro"/>
</dbReference>
<protein>
    <recommendedName>
        <fullName evidence="3">GH16 domain-containing protein</fullName>
    </recommendedName>
</protein>
<dbReference type="GO" id="GO:0031505">
    <property type="term" value="P:fungal-type cell wall organization"/>
    <property type="evidence" value="ECO:0007669"/>
    <property type="project" value="TreeGrafter"/>
</dbReference>
<dbReference type="GO" id="GO:0004553">
    <property type="term" value="F:hydrolase activity, hydrolyzing O-glycosyl compounds"/>
    <property type="evidence" value="ECO:0007669"/>
    <property type="project" value="InterPro"/>
</dbReference>